<gene>
    <name evidence="2" type="ORF">BHQ10_006326</name>
</gene>
<proteinExistence type="predicted"/>
<protein>
    <recommendedName>
        <fullName evidence="4">HCNGP-like protein</fullName>
    </recommendedName>
</protein>
<dbReference type="STRING" id="1196081.A0A364L3F5"/>
<comment type="caution">
    <text evidence="2">The sequence shown here is derived from an EMBL/GenBank/DDBJ whole genome shotgun (WGS) entry which is preliminary data.</text>
</comment>
<evidence type="ECO:0000313" key="3">
    <source>
        <dbReference type="Proteomes" id="UP000249363"/>
    </source>
</evidence>
<evidence type="ECO:0000313" key="2">
    <source>
        <dbReference type="EMBL" id="RAO70314.1"/>
    </source>
</evidence>
<feature type="compositionally biased region" description="Basic and acidic residues" evidence="1">
    <location>
        <begin position="40"/>
        <end position="52"/>
    </location>
</feature>
<feature type="region of interest" description="Disordered" evidence="1">
    <location>
        <begin position="105"/>
        <end position="124"/>
    </location>
</feature>
<dbReference type="PANTHER" id="PTHR13464:SF0">
    <property type="entry name" value="SAP30-BINDING PROTEIN"/>
    <property type="match status" value="1"/>
</dbReference>
<organism evidence="2 3">
    <name type="scientific">Talaromyces amestolkiae</name>
    <dbReference type="NCBI Taxonomy" id="1196081"/>
    <lineage>
        <taxon>Eukaryota</taxon>
        <taxon>Fungi</taxon>
        <taxon>Dikarya</taxon>
        <taxon>Ascomycota</taxon>
        <taxon>Pezizomycotina</taxon>
        <taxon>Eurotiomycetes</taxon>
        <taxon>Eurotiomycetidae</taxon>
        <taxon>Eurotiales</taxon>
        <taxon>Trichocomaceae</taxon>
        <taxon>Talaromyces</taxon>
        <taxon>Talaromyces sect. Talaromyces</taxon>
    </lineage>
</organism>
<feature type="compositionally biased region" description="Pro residues" evidence="1">
    <location>
        <begin position="105"/>
        <end position="118"/>
    </location>
</feature>
<dbReference type="PANTHER" id="PTHR13464">
    <property type="entry name" value="TRANSCRIPTIONAL REGULATOR PROTEIN HCNGP"/>
    <property type="match status" value="1"/>
</dbReference>
<dbReference type="Proteomes" id="UP000249363">
    <property type="component" value="Unassembled WGS sequence"/>
</dbReference>
<dbReference type="Pfam" id="PF07818">
    <property type="entry name" value="HCNGP"/>
    <property type="match status" value="1"/>
</dbReference>
<accession>A0A364L3F5</accession>
<dbReference type="InterPro" id="IPR012479">
    <property type="entry name" value="SAP30BP"/>
</dbReference>
<dbReference type="EMBL" id="MIKG01000011">
    <property type="protein sequence ID" value="RAO70314.1"/>
    <property type="molecule type" value="Genomic_DNA"/>
</dbReference>
<reference evidence="2 3" key="1">
    <citation type="journal article" date="2017" name="Biotechnol. Biofuels">
        <title>Differential beta-glucosidase expression as a function of carbon source availability in Talaromyces amestolkiae: a genomic and proteomic approach.</title>
        <authorList>
            <person name="de Eugenio L.I."/>
            <person name="Mendez-Liter J.A."/>
            <person name="Nieto-Dominguez M."/>
            <person name="Alonso L."/>
            <person name="Gil-Munoz J."/>
            <person name="Barriuso J."/>
            <person name="Prieto A."/>
            <person name="Martinez M.J."/>
        </authorList>
    </citation>
    <scope>NUCLEOTIDE SEQUENCE [LARGE SCALE GENOMIC DNA]</scope>
    <source>
        <strain evidence="2 3">CIB</strain>
    </source>
</reference>
<evidence type="ECO:0000256" key="1">
    <source>
        <dbReference type="SAM" id="MobiDB-lite"/>
    </source>
</evidence>
<dbReference type="RefSeq" id="XP_040734830.1">
    <property type="nucleotide sequence ID" value="XM_040878900.1"/>
</dbReference>
<evidence type="ECO:0008006" key="4">
    <source>
        <dbReference type="Google" id="ProtNLM"/>
    </source>
</evidence>
<dbReference type="GO" id="GO:0006355">
    <property type="term" value="P:regulation of DNA-templated transcription"/>
    <property type="evidence" value="ECO:0007669"/>
    <property type="project" value="InterPro"/>
</dbReference>
<feature type="compositionally biased region" description="Basic and acidic residues" evidence="1">
    <location>
        <begin position="204"/>
        <end position="215"/>
    </location>
</feature>
<feature type="region of interest" description="Disordered" evidence="1">
    <location>
        <begin position="204"/>
        <end position="225"/>
    </location>
</feature>
<feature type="region of interest" description="Disordered" evidence="1">
    <location>
        <begin position="1"/>
        <end position="72"/>
    </location>
</feature>
<dbReference type="OrthoDB" id="1714508at2759"/>
<dbReference type="AlphaFoldDB" id="A0A364L3F5"/>
<keyword evidence="3" id="KW-1185">Reference proteome</keyword>
<name>A0A364L3F5_TALAM</name>
<dbReference type="GO" id="GO:0005634">
    <property type="term" value="C:nucleus"/>
    <property type="evidence" value="ECO:0007669"/>
    <property type="project" value="TreeGrafter"/>
</dbReference>
<dbReference type="GeneID" id="63795542"/>
<sequence length="225" mass="24722">MLGLVSYDSSSEDEVEVPEVKPSSKAKDQDGDTILEESTNLEKEGLSTDHIDTPPLESRPINGPVLGPEQPTEIVGPFIEEQEPGQSSPYSASRALVQDLTLPPVPYLEIPPSPPGSPDPIASGKTTQFLALKKQGVHFNEKLSASSSLKNPSLFLKLREHTGIDDESQYATSLPSDIWDHSSLPAWAYKEELLKMQQAIRSKIEEAKQGDKNRTIDFVSSTRRE</sequence>